<evidence type="ECO:0000256" key="10">
    <source>
        <dbReference type="ARBA" id="ARBA00022840"/>
    </source>
</evidence>
<evidence type="ECO:0000259" key="20">
    <source>
        <dbReference type="PROSITE" id="PS50109"/>
    </source>
</evidence>
<dbReference type="SMART" id="SM00448">
    <property type="entry name" value="REC"/>
    <property type="match status" value="2"/>
</dbReference>
<dbReference type="InterPro" id="IPR013656">
    <property type="entry name" value="PAS_4"/>
</dbReference>
<feature type="domain" description="Response regulatory" evidence="21">
    <location>
        <begin position="1294"/>
        <end position="1410"/>
    </location>
</feature>
<dbReference type="SMART" id="SM00388">
    <property type="entry name" value="HisKA"/>
    <property type="match status" value="1"/>
</dbReference>
<evidence type="ECO:0000259" key="21">
    <source>
        <dbReference type="PROSITE" id="PS50110"/>
    </source>
</evidence>
<dbReference type="CDD" id="cd17546">
    <property type="entry name" value="REC_hyHK_CKI1_RcsC-like"/>
    <property type="match status" value="2"/>
</dbReference>
<dbReference type="InterPro" id="IPR003661">
    <property type="entry name" value="HisK_dim/P_dom"/>
</dbReference>
<dbReference type="CDD" id="cd16922">
    <property type="entry name" value="HATPase_EvgS-ArcB-TorS-like"/>
    <property type="match status" value="1"/>
</dbReference>
<dbReference type="PROSITE" id="PS50113">
    <property type="entry name" value="PAC"/>
    <property type="match status" value="2"/>
</dbReference>
<feature type="transmembrane region" description="Helical" evidence="19">
    <location>
        <begin position="190"/>
        <end position="209"/>
    </location>
</feature>
<protein>
    <recommendedName>
        <fullName evidence="15">Sensory/regulatory protein RpfC</fullName>
        <ecNumber evidence="3">2.7.13.3</ecNumber>
    </recommendedName>
</protein>
<evidence type="ECO:0000256" key="9">
    <source>
        <dbReference type="ARBA" id="ARBA00022777"/>
    </source>
</evidence>
<feature type="transmembrane region" description="Helical" evidence="19">
    <location>
        <begin position="161"/>
        <end position="178"/>
    </location>
</feature>
<feature type="domain" description="PAC" evidence="23">
    <location>
        <begin position="841"/>
        <end position="893"/>
    </location>
</feature>
<feature type="domain" description="CHASE" evidence="24">
    <location>
        <begin position="327"/>
        <end position="563"/>
    </location>
</feature>
<dbReference type="InterPro" id="IPR042240">
    <property type="entry name" value="CHASE_sf"/>
</dbReference>
<evidence type="ECO:0000256" key="3">
    <source>
        <dbReference type="ARBA" id="ARBA00012438"/>
    </source>
</evidence>
<dbReference type="FunFam" id="3.30.565.10:FF:000010">
    <property type="entry name" value="Sensor histidine kinase RcsC"/>
    <property type="match status" value="1"/>
</dbReference>
<dbReference type="GO" id="GO:0005886">
    <property type="term" value="C:plasma membrane"/>
    <property type="evidence" value="ECO:0007669"/>
    <property type="project" value="UniProtKB-SubCell"/>
</dbReference>
<dbReference type="Gene3D" id="3.40.50.2300">
    <property type="match status" value="2"/>
</dbReference>
<keyword evidence="12" id="KW-0902">Two-component regulatory system</keyword>
<dbReference type="SMART" id="SM00086">
    <property type="entry name" value="PAC"/>
    <property type="match status" value="2"/>
</dbReference>
<accession>A0A8J2XNZ3</accession>
<dbReference type="PRINTS" id="PR00344">
    <property type="entry name" value="BCTRLSENSOR"/>
</dbReference>
<dbReference type="FunFam" id="1.10.287.130:FF:000002">
    <property type="entry name" value="Two-component osmosensing histidine kinase"/>
    <property type="match status" value="1"/>
</dbReference>
<keyword evidence="13 19" id="KW-0472">Membrane</keyword>
<evidence type="ECO:0000256" key="2">
    <source>
        <dbReference type="ARBA" id="ARBA00004651"/>
    </source>
</evidence>
<feature type="domain" description="Response regulatory" evidence="21">
    <location>
        <begin position="1145"/>
        <end position="1266"/>
    </location>
</feature>
<dbReference type="InterPro" id="IPR000014">
    <property type="entry name" value="PAS"/>
</dbReference>
<keyword evidence="11 19" id="KW-1133">Transmembrane helix</keyword>
<dbReference type="SMART" id="SM01079">
    <property type="entry name" value="CHASE"/>
    <property type="match status" value="1"/>
</dbReference>
<feature type="transmembrane region" description="Helical" evidence="19">
    <location>
        <begin position="120"/>
        <end position="141"/>
    </location>
</feature>
<dbReference type="Pfam" id="PF01627">
    <property type="entry name" value="Hpt"/>
    <property type="match status" value="1"/>
</dbReference>
<dbReference type="Gene3D" id="1.10.287.130">
    <property type="match status" value="1"/>
</dbReference>
<dbReference type="Pfam" id="PF08447">
    <property type="entry name" value="PAS_3"/>
    <property type="match status" value="1"/>
</dbReference>
<dbReference type="CDD" id="cd00082">
    <property type="entry name" value="HisKA"/>
    <property type="match status" value="1"/>
</dbReference>
<evidence type="ECO:0000256" key="16">
    <source>
        <dbReference type="PROSITE-ProRule" id="PRU00110"/>
    </source>
</evidence>
<comment type="subunit">
    <text evidence="14">At low DSF concentrations, interacts with RpfF.</text>
</comment>
<evidence type="ECO:0000256" key="7">
    <source>
        <dbReference type="ARBA" id="ARBA00022692"/>
    </source>
</evidence>
<evidence type="ECO:0000256" key="19">
    <source>
        <dbReference type="SAM" id="Phobius"/>
    </source>
</evidence>
<dbReference type="PROSITE" id="PS50839">
    <property type="entry name" value="CHASE"/>
    <property type="match status" value="1"/>
</dbReference>
<dbReference type="SUPFAM" id="SSF55785">
    <property type="entry name" value="PYP-like sensor domain (PAS domain)"/>
    <property type="match status" value="2"/>
</dbReference>
<dbReference type="SUPFAM" id="SSF55874">
    <property type="entry name" value="ATPase domain of HSP90 chaperone/DNA topoisomerase II/histidine kinase"/>
    <property type="match status" value="1"/>
</dbReference>
<dbReference type="InterPro" id="IPR000700">
    <property type="entry name" value="PAS-assoc_C"/>
</dbReference>
<feature type="domain" description="PAC" evidence="23">
    <location>
        <begin position="699"/>
        <end position="751"/>
    </location>
</feature>
<feature type="transmembrane region" description="Helical" evidence="19">
    <location>
        <begin position="91"/>
        <end position="108"/>
    </location>
</feature>
<evidence type="ECO:0000256" key="11">
    <source>
        <dbReference type="ARBA" id="ARBA00022989"/>
    </source>
</evidence>
<comment type="caution">
    <text evidence="26">The sequence shown here is derived from an EMBL/GenBank/DDBJ whole genome shotgun (WGS) entry which is preliminary data.</text>
</comment>
<evidence type="ECO:0000259" key="23">
    <source>
        <dbReference type="PROSITE" id="PS50113"/>
    </source>
</evidence>
<keyword evidence="4" id="KW-1003">Cell membrane</keyword>
<dbReference type="Proteomes" id="UP000619743">
    <property type="component" value="Unassembled WGS sequence"/>
</dbReference>
<dbReference type="Pfam" id="PF03924">
    <property type="entry name" value="CHASE"/>
    <property type="match status" value="1"/>
</dbReference>
<keyword evidence="9" id="KW-0418">Kinase</keyword>
<feature type="modified residue" description="Phosphohistidine" evidence="16">
    <location>
        <position position="1489"/>
    </location>
</feature>
<keyword evidence="10" id="KW-0067">ATP-binding</keyword>
<feature type="modified residue" description="4-aspartylphosphate" evidence="17">
    <location>
        <position position="1198"/>
    </location>
</feature>
<dbReference type="CDD" id="cd00130">
    <property type="entry name" value="PAS"/>
    <property type="match status" value="1"/>
</dbReference>
<dbReference type="InterPro" id="IPR013655">
    <property type="entry name" value="PAS_fold_3"/>
</dbReference>
<dbReference type="PANTHER" id="PTHR45339:SF1">
    <property type="entry name" value="HYBRID SIGNAL TRANSDUCTION HISTIDINE KINASE J"/>
    <property type="match status" value="1"/>
</dbReference>
<evidence type="ECO:0000256" key="12">
    <source>
        <dbReference type="ARBA" id="ARBA00023012"/>
    </source>
</evidence>
<dbReference type="InterPro" id="IPR011006">
    <property type="entry name" value="CheY-like_superfamily"/>
</dbReference>
<dbReference type="Pfam" id="PF02518">
    <property type="entry name" value="HATPase_c"/>
    <property type="match status" value="1"/>
</dbReference>
<organism evidence="26 27">
    <name type="scientific">Neiella marina</name>
    <dbReference type="NCBI Taxonomy" id="508461"/>
    <lineage>
        <taxon>Bacteria</taxon>
        <taxon>Pseudomonadati</taxon>
        <taxon>Pseudomonadota</taxon>
        <taxon>Gammaproteobacteria</taxon>
        <taxon>Alteromonadales</taxon>
        <taxon>Echinimonadaceae</taxon>
        <taxon>Neiella</taxon>
    </lineage>
</organism>
<comment type="subcellular location">
    <subcellularLocation>
        <location evidence="2">Cell membrane</location>
        <topology evidence="2">Multi-pass membrane protein</topology>
    </subcellularLocation>
</comment>
<dbReference type="PROSITE" id="PS50112">
    <property type="entry name" value="PAS"/>
    <property type="match status" value="1"/>
</dbReference>
<dbReference type="InterPro" id="IPR036890">
    <property type="entry name" value="HATPase_C_sf"/>
</dbReference>
<dbReference type="InterPro" id="IPR006189">
    <property type="entry name" value="CHASE_dom"/>
</dbReference>
<name>A0A8J2XNZ3_9GAMM</name>
<dbReference type="InterPro" id="IPR005467">
    <property type="entry name" value="His_kinase_dom"/>
</dbReference>
<keyword evidence="8" id="KW-0547">Nucleotide-binding</keyword>
<dbReference type="PROSITE" id="PS50894">
    <property type="entry name" value="HPT"/>
    <property type="match status" value="1"/>
</dbReference>
<dbReference type="Gene3D" id="3.30.450.350">
    <property type="entry name" value="CHASE domain"/>
    <property type="match status" value="1"/>
</dbReference>
<feature type="coiled-coil region" evidence="18">
    <location>
        <begin position="742"/>
        <end position="769"/>
    </location>
</feature>
<evidence type="ECO:0000256" key="5">
    <source>
        <dbReference type="ARBA" id="ARBA00022553"/>
    </source>
</evidence>
<dbReference type="NCBIfam" id="TIGR00229">
    <property type="entry name" value="sensory_box"/>
    <property type="match status" value="1"/>
</dbReference>
<dbReference type="SUPFAM" id="SSF47226">
    <property type="entry name" value="Histidine-containing phosphotransfer domain, HPT domain"/>
    <property type="match status" value="1"/>
</dbReference>
<dbReference type="Pfam" id="PF00072">
    <property type="entry name" value="Response_reg"/>
    <property type="match status" value="2"/>
</dbReference>
<evidence type="ECO:0000256" key="4">
    <source>
        <dbReference type="ARBA" id="ARBA00022475"/>
    </source>
</evidence>
<evidence type="ECO:0000256" key="17">
    <source>
        <dbReference type="PROSITE-ProRule" id="PRU00169"/>
    </source>
</evidence>
<dbReference type="InterPro" id="IPR036641">
    <property type="entry name" value="HPT_dom_sf"/>
</dbReference>
<dbReference type="EC" id="2.7.13.3" evidence="3"/>
<dbReference type="SUPFAM" id="SSF47384">
    <property type="entry name" value="Homodimeric domain of signal transducing histidine kinase"/>
    <property type="match status" value="1"/>
</dbReference>
<dbReference type="Gene3D" id="3.30.565.10">
    <property type="entry name" value="Histidine kinase-like ATPase, C-terminal domain"/>
    <property type="match status" value="1"/>
</dbReference>
<dbReference type="Gene3D" id="3.30.450.20">
    <property type="entry name" value="PAS domain"/>
    <property type="match status" value="2"/>
</dbReference>
<evidence type="ECO:0000313" key="27">
    <source>
        <dbReference type="Proteomes" id="UP000619743"/>
    </source>
</evidence>
<dbReference type="SMART" id="SM00091">
    <property type="entry name" value="PAS"/>
    <property type="match status" value="1"/>
</dbReference>
<evidence type="ECO:0000256" key="18">
    <source>
        <dbReference type="SAM" id="Coils"/>
    </source>
</evidence>
<dbReference type="GO" id="GO:0005524">
    <property type="term" value="F:ATP binding"/>
    <property type="evidence" value="ECO:0007669"/>
    <property type="project" value="UniProtKB-KW"/>
</dbReference>
<dbReference type="InterPro" id="IPR008207">
    <property type="entry name" value="Sig_transdc_His_kin_Hpt_dom"/>
</dbReference>
<comment type="catalytic activity">
    <reaction evidence="1">
        <text>ATP + protein L-histidine = ADP + protein N-phospho-L-histidine.</text>
        <dbReference type="EC" id="2.7.13.3"/>
    </reaction>
</comment>
<dbReference type="SMART" id="SM00387">
    <property type="entry name" value="HATPase_c"/>
    <property type="match status" value="1"/>
</dbReference>
<feature type="domain" description="PAS" evidence="22">
    <location>
        <begin position="624"/>
        <end position="696"/>
    </location>
</feature>
<proteinExistence type="predicted"/>
<dbReference type="InterPro" id="IPR035965">
    <property type="entry name" value="PAS-like_dom_sf"/>
</dbReference>
<dbReference type="InterPro" id="IPR036097">
    <property type="entry name" value="HisK_dim/P_sf"/>
</dbReference>
<dbReference type="CDD" id="cd00088">
    <property type="entry name" value="HPT"/>
    <property type="match status" value="1"/>
</dbReference>
<evidence type="ECO:0000256" key="6">
    <source>
        <dbReference type="ARBA" id="ARBA00022679"/>
    </source>
</evidence>
<reference evidence="27" key="1">
    <citation type="journal article" date="2019" name="Int. J. Syst. Evol. Microbiol.">
        <title>The Global Catalogue of Microorganisms (GCM) 10K type strain sequencing project: providing services to taxonomists for standard genome sequencing and annotation.</title>
        <authorList>
            <consortium name="The Broad Institute Genomics Platform"/>
            <consortium name="The Broad Institute Genome Sequencing Center for Infectious Disease"/>
            <person name="Wu L."/>
            <person name="Ma J."/>
        </authorList>
    </citation>
    <scope>NUCLEOTIDE SEQUENCE [LARGE SCALE GENOMIC DNA]</scope>
    <source>
        <strain evidence="27">CGMCC 1.10130</strain>
    </source>
</reference>
<dbReference type="InterPro" id="IPR004358">
    <property type="entry name" value="Sig_transdc_His_kin-like_C"/>
</dbReference>
<evidence type="ECO:0000256" key="14">
    <source>
        <dbReference type="ARBA" id="ARBA00064003"/>
    </source>
</evidence>
<evidence type="ECO:0000259" key="25">
    <source>
        <dbReference type="PROSITE" id="PS50894"/>
    </source>
</evidence>
<evidence type="ECO:0000256" key="8">
    <source>
        <dbReference type="ARBA" id="ARBA00022741"/>
    </source>
</evidence>
<feature type="modified residue" description="4-aspartylphosphate" evidence="17">
    <location>
        <position position="1343"/>
    </location>
</feature>
<feature type="transmembrane region" description="Helical" evidence="19">
    <location>
        <begin position="20"/>
        <end position="39"/>
    </location>
</feature>
<dbReference type="InterPro" id="IPR001610">
    <property type="entry name" value="PAC"/>
</dbReference>
<dbReference type="PROSITE" id="PS50110">
    <property type="entry name" value="RESPONSE_REGULATORY"/>
    <property type="match status" value="2"/>
</dbReference>
<evidence type="ECO:0000256" key="15">
    <source>
        <dbReference type="ARBA" id="ARBA00068150"/>
    </source>
</evidence>
<dbReference type="InterPro" id="IPR003594">
    <property type="entry name" value="HATPase_dom"/>
</dbReference>
<dbReference type="PANTHER" id="PTHR45339">
    <property type="entry name" value="HYBRID SIGNAL TRANSDUCTION HISTIDINE KINASE J"/>
    <property type="match status" value="1"/>
</dbReference>
<dbReference type="Pfam" id="PF00512">
    <property type="entry name" value="HisKA"/>
    <property type="match status" value="1"/>
</dbReference>
<evidence type="ECO:0000259" key="22">
    <source>
        <dbReference type="PROSITE" id="PS50112"/>
    </source>
</evidence>
<evidence type="ECO:0000259" key="24">
    <source>
        <dbReference type="PROSITE" id="PS50839"/>
    </source>
</evidence>
<evidence type="ECO:0000313" key="26">
    <source>
        <dbReference type="EMBL" id="GGA76066.1"/>
    </source>
</evidence>
<gene>
    <name evidence="26" type="ORF">GCM10011369_17440</name>
</gene>
<dbReference type="EMBL" id="BMDX01000007">
    <property type="protein sequence ID" value="GGA76066.1"/>
    <property type="molecule type" value="Genomic_DNA"/>
</dbReference>
<keyword evidence="18" id="KW-0175">Coiled coil</keyword>
<feature type="transmembrane region" description="Helical" evidence="19">
    <location>
        <begin position="263"/>
        <end position="284"/>
    </location>
</feature>
<keyword evidence="27" id="KW-1185">Reference proteome</keyword>
<keyword evidence="6" id="KW-0808">Transferase</keyword>
<feature type="domain" description="Histidine kinase" evidence="20">
    <location>
        <begin position="904"/>
        <end position="1126"/>
    </location>
</feature>
<evidence type="ECO:0000256" key="1">
    <source>
        <dbReference type="ARBA" id="ARBA00000085"/>
    </source>
</evidence>
<dbReference type="Pfam" id="PF08448">
    <property type="entry name" value="PAS_4"/>
    <property type="match status" value="1"/>
</dbReference>
<dbReference type="SUPFAM" id="SSF52172">
    <property type="entry name" value="CheY-like"/>
    <property type="match status" value="2"/>
</dbReference>
<keyword evidence="5 17" id="KW-0597">Phosphoprotein</keyword>
<dbReference type="GO" id="GO:0000155">
    <property type="term" value="F:phosphorelay sensor kinase activity"/>
    <property type="evidence" value="ECO:0007669"/>
    <property type="project" value="InterPro"/>
</dbReference>
<feature type="domain" description="HPt" evidence="25">
    <location>
        <begin position="1450"/>
        <end position="1541"/>
    </location>
</feature>
<evidence type="ECO:0000256" key="13">
    <source>
        <dbReference type="ARBA" id="ARBA00023136"/>
    </source>
</evidence>
<dbReference type="InterPro" id="IPR001789">
    <property type="entry name" value="Sig_transdc_resp-reg_receiver"/>
</dbReference>
<dbReference type="PROSITE" id="PS50109">
    <property type="entry name" value="HIS_KIN"/>
    <property type="match status" value="1"/>
</dbReference>
<dbReference type="Gene3D" id="1.20.120.160">
    <property type="entry name" value="HPT domain"/>
    <property type="match status" value="1"/>
</dbReference>
<keyword evidence="7 19" id="KW-0812">Transmembrane</keyword>
<feature type="transmembrane region" description="Helical" evidence="19">
    <location>
        <begin position="51"/>
        <end position="71"/>
    </location>
</feature>
<feature type="transmembrane region" description="Helical" evidence="19">
    <location>
        <begin position="232"/>
        <end position="251"/>
    </location>
</feature>
<sequence length="1630" mass="180782">MIGWHSHNELLIQIDPSFVPMQYNTALGFVASAIALLLIRSSIVAGVSSVFLILLGSLTLTEYIAGVDLHIDQLLMEHYVDINTSHPGRMAPNTALCFSLFGLGCFIASRSGSYQWQQSYSAILASLVFSLGFIAFSGYLIEIDTAYGWGKLTKMAVHTSFGFVVLGIGLLAYTISSLPSKDKHKLPMWLPWPIGIGCLSLSITTWQALKSHEHNMVELLGSSANNFADEGVLFFGIIATLGLTLAIRTSLSAQIAEDNKLKDYAPMVALFFGIALSALLYTILDNTARETTKARFEAAAYSHANAITRGITAYTESLYDIEKIFNSSQHISREEFAKYVQRNLQVQPGLLGLQWLPKVTGEQRAAFEQHISELYQTPLTIRLFDGQGYVAIETHKEHYPILYTEPYEANKGAIGIDVTSQSYSQPAVYKAIDSRSPTAISPLNLVQLKDRDDAVGAAILLAVYRRDESLTHVAERRSAVLGIAAATIEVGSMIEDILINYSKPGGIHMHFVDITEPNDHQSLYTHASRYPGANPPPAVFDIGNEKMHAENIIAFGDRQWQMIAIPAHPSLYPTWDPTSLVMPMAVSLLTILLFVYLRHSIRQEQKQSKLIEEVKKSRQKLTETQERFELSVRGSGDALWEYDSRSGENWFSSRFTEILGYLPGELPNTLDTWRDHVHPDELEMANQAFMAHLVDDVPYDIEYRMRTKSGSYRWFRARAKSLRKGNGEAYRTSGSVTDITTRKEMENSLARAKEAAEQRSQELLLLNRDFNAILNFSSDFLYIKDAEHRYRAQNLNHACLTGQDGVFGAKGKTDFDIFPREDAQAYFDGERAVIEQGEPLIDHLESYLRPDGSTGWVKSNKRPIYDDQHNIVGMFGFSAEVSELIEAKKVAEEATQAKSDFLANMSHEIRTPMNAIIGMSHMALGTDLAPKQRNYIEKVNRSAESLLGIINDILDFSKIEAGKLELEYIDFQLEDVMESLNNLLGLKAEESGVELMFDLPCELPTALIGDPLRLGQILLNLGSNAIKFTEAGGEVVVQATVKERTKDEAVLQFAIRDTGIGMNAEQQQHLFESFSQVDSSTTRKHGGTGLGLAISKQLVSLMQGEIWVDSEAGNGSTFSFTCCLGLQEAGAATAMKTRKELNELKILIVDDNSSSRLILRNMLENFGFAIDEATNGTDAIAMIEAADKPAPYDLVLMDWRMPGIDGIETARLIQNDPKLQSAPTVIMVTAYGREEAQLEAQDVELAGFLSKPVMPSTLLDTMLLALGHGVVADSRTSTKQESVKGAIRKLNGAEILLVEDNEINKELAVELLRSHGLNPTVANNGQEALTLLDQQSFDGVLMDCQMPVMDGYTATREIRNQQRFKDLPVIAMTANVMAGDREKVLEAGMNDHIAKPININQMFQIMAHWISPKATSQQDSEVTANNDSEIELPPLSDIDISTGLRVSMNNKSLYRKLLTKFYDNYQDFKATFESALAESDQTSATRHAHSLKSVAGSIGAKGVQEAAKELEAALIDGLDDEYVRRRLQQVDLKLAPVIASLAQLDADDEPTPAVVTKEPALTDEQYQQLVSLQQYLQSYDAEAMSVLEQLTPVLSSQLPELVTLAELAENFEFDQANDLLEQLLKRLRNQ</sequence>